<comment type="caution">
    <text evidence="1">The sequence shown here is derived from an EMBL/GenBank/DDBJ whole genome shotgun (WGS) entry which is preliminary data.</text>
</comment>
<evidence type="ECO:0000313" key="2">
    <source>
        <dbReference type="Proteomes" id="UP000289708"/>
    </source>
</evidence>
<gene>
    <name evidence="1" type="ORF">EK403_03080</name>
</gene>
<sequence length="145" mass="15200">MKPGPRAGAAARTDYVAKAKLAWAGSPPDWILALAEQATLSSAKATAARLGYSTSVISTAIANVYPGDLGRLEQKVRGAFMGATLDCPVLGEIGRDRCLDEQKEPFRSSSATRAQLFHHCNTPGRCPHSKKTAELTASVEGGASS</sequence>
<accession>A0A4Q0MMJ1</accession>
<dbReference type="EMBL" id="RYFI01000002">
    <property type="protein sequence ID" value="RXF75047.1"/>
    <property type="molecule type" value="Genomic_DNA"/>
</dbReference>
<reference evidence="1 2" key="1">
    <citation type="submission" date="2018-12" db="EMBL/GenBank/DDBJ databases">
        <title>bacterium Hansschlegelia zhihuaiae S113.</title>
        <authorList>
            <person name="He J."/>
        </authorList>
    </citation>
    <scope>NUCLEOTIDE SEQUENCE [LARGE SCALE GENOMIC DNA]</scope>
    <source>
        <strain evidence="1 2">S 113</strain>
    </source>
</reference>
<dbReference type="AlphaFoldDB" id="A0A4Q0MMJ1"/>
<dbReference type="OrthoDB" id="6064795at2"/>
<evidence type="ECO:0000313" key="1">
    <source>
        <dbReference type="EMBL" id="RXF75047.1"/>
    </source>
</evidence>
<dbReference type="Proteomes" id="UP000289708">
    <property type="component" value="Unassembled WGS sequence"/>
</dbReference>
<keyword evidence="2" id="KW-1185">Reference proteome</keyword>
<proteinExistence type="predicted"/>
<organism evidence="1 2">
    <name type="scientific">Hansschlegelia zhihuaiae</name>
    <dbReference type="NCBI Taxonomy" id="405005"/>
    <lineage>
        <taxon>Bacteria</taxon>
        <taxon>Pseudomonadati</taxon>
        <taxon>Pseudomonadota</taxon>
        <taxon>Alphaproteobacteria</taxon>
        <taxon>Hyphomicrobiales</taxon>
        <taxon>Methylopilaceae</taxon>
        <taxon>Hansschlegelia</taxon>
    </lineage>
</organism>
<protein>
    <submittedName>
        <fullName evidence="1">Transcriptional regulator</fullName>
    </submittedName>
</protein>
<name>A0A4Q0MMJ1_9HYPH</name>
<dbReference type="RefSeq" id="WP_128776037.1">
    <property type="nucleotide sequence ID" value="NZ_RYFI01000002.1"/>
</dbReference>